<dbReference type="PROSITE" id="PS51257">
    <property type="entry name" value="PROKAR_LIPOPROTEIN"/>
    <property type="match status" value="1"/>
</dbReference>
<feature type="signal peptide" evidence="2">
    <location>
        <begin position="1"/>
        <end position="21"/>
    </location>
</feature>
<dbReference type="Proteomes" id="UP000182508">
    <property type="component" value="Unassembled WGS sequence"/>
</dbReference>
<dbReference type="InterPro" id="IPR046254">
    <property type="entry name" value="DUF6287"/>
</dbReference>
<reference evidence="4 5" key="1">
    <citation type="submission" date="2016-10" db="EMBL/GenBank/DDBJ databases">
        <authorList>
            <person name="de Groot N.N."/>
        </authorList>
    </citation>
    <scope>NUCLEOTIDE SEQUENCE [LARGE SCALE GENOMIC DNA]</scope>
    <source>
        <strain evidence="4 5">A-4</strain>
    </source>
</reference>
<accession>A0A1G6CFW7</accession>
<dbReference type="EMBL" id="FMXP01000021">
    <property type="protein sequence ID" value="SDB31758.1"/>
    <property type="molecule type" value="Genomic_DNA"/>
</dbReference>
<dbReference type="RefSeq" id="WP_074486280.1">
    <property type="nucleotide sequence ID" value="NZ_FMXP01000021.1"/>
</dbReference>
<dbReference type="Pfam" id="PF19804">
    <property type="entry name" value="DUF6287"/>
    <property type="match status" value="1"/>
</dbReference>
<evidence type="ECO:0000256" key="2">
    <source>
        <dbReference type="SAM" id="SignalP"/>
    </source>
</evidence>
<evidence type="ECO:0000259" key="3">
    <source>
        <dbReference type="Pfam" id="PF19804"/>
    </source>
</evidence>
<feature type="chain" id="PRO_5039706399" description="DUF6287 domain-containing protein" evidence="2">
    <location>
        <begin position="22"/>
        <end position="201"/>
    </location>
</feature>
<dbReference type="eggNOG" id="ENOG50342NQ">
    <property type="taxonomic scope" value="Bacteria"/>
</dbReference>
<dbReference type="STRING" id="439219.SAMN02910293_01582"/>
<name>A0A1G6CFW7_9STRE</name>
<organism evidence="4 5">
    <name type="scientific">Streptococcus henryi</name>
    <dbReference type="NCBI Taxonomy" id="439219"/>
    <lineage>
        <taxon>Bacteria</taxon>
        <taxon>Bacillati</taxon>
        <taxon>Bacillota</taxon>
        <taxon>Bacilli</taxon>
        <taxon>Lactobacillales</taxon>
        <taxon>Streptococcaceae</taxon>
        <taxon>Streptococcus</taxon>
    </lineage>
</organism>
<gene>
    <name evidence="4" type="ORF">SAMN02910293_01582</name>
</gene>
<evidence type="ECO:0000313" key="4">
    <source>
        <dbReference type="EMBL" id="SDB31758.1"/>
    </source>
</evidence>
<evidence type="ECO:0000256" key="1">
    <source>
        <dbReference type="SAM" id="MobiDB-lite"/>
    </source>
</evidence>
<evidence type="ECO:0000313" key="5">
    <source>
        <dbReference type="Proteomes" id="UP000182508"/>
    </source>
</evidence>
<sequence length="201" mass="22081">MKVKVIRIVSLLLLSSFLLIACGKNQSKDTSQSSDKTELKTSKSTSSSSKSKNKEKTSESESATEADQSSTEKDSNASQESTNEESSDVSSTIDLNALLNGDNTSIADTWENDLGEWVTITPNGQVYTNKTDLEYAIQSDRIDQVFWGTLYNPESEYGSAAFIVVPAGVANPHFGDTSDKDRILIGQDINADYHPYFRKEQ</sequence>
<feature type="domain" description="DUF6287" evidence="3">
    <location>
        <begin position="91"/>
        <end position="124"/>
    </location>
</feature>
<keyword evidence="5" id="KW-1185">Reference proteome</keyword>
<dbReference type="AlphaFoldDB" id="A0A1G6CFW7"/>
<keyword evidence="2" id="KW-0732">Signal</keyword>
<proteinExistence type="predicted"/>
<feature type="region of interest" description="Disordered" evidence="1">
    <location>
        <begin position="25"/>
        <end position="91"/>
    </location>
</feature>
<protein>
    <recommendedName>
        <fullName evidence="3">DUF6287 domain-containing protein</fullName>
    </recommendedName>
</protein>
<feature type="compositionally biased region" description="Low complexity" evidence="1">
    <location>
        <begin position="60"/>
        <end position="69"/>
    </location>
</feature>